<evidence type="ECO:0000256" key="2">
    <source>
        <dbReference type="ARBA" id="ARBA00022679"/>
    </source>
</evidence>
<keyword evidence="6" id="KW-1185">Reference proteome</keyword>
<feature type="domain" description="SET" evidence="4">
    <location>
        <begin position="64"/>
        <end position="324"/>
    </location>
</feature>
<sequence length="363" mass="41704">MNIYTTSNLFQRSSRLLLSNNFKCLINHQSPRLCSFSTTTASASTNEQQIITKIYDRIIGNRSSSIQIKDNGTKSGRGLFAITAFKKGSQIFQEEPFVSYPSLDVDKSTICNHCLKQLNNNGNNNNDNKSKQQQQCTKCGERYCSEKCRSSAEVQHHLASCPTSSNIDNITRYSLVEKRRFPLLAARILSRILLENHFDKTMHNWENLQVLSFAKKDAPLEWKDDYDVFKKSLLTRESNQKRFDFNWFVRIMQILYLNTLGIDVGSTKPSISSPTSSIGLFFLSSFFNHSCDPNVYMAFPHDKTAVITALRDIKKGEELFISYGDSEKDMFDRQTHLFDNYGFNCDCPKCTQELLLTKQQRNK</sequence>
<evidence type="ECO:0000313" key="5">
    <source>
        <dbReference type="EMBL" id="EGG17793.1"/>
    </source>
</evidence>
<name>F4Q491_CACFS</name>
<evidence type="ECO:0000259" key="4">
    <source>
        <dbReference type="PROSITE" id="PS50280"/>
    </source>
</evidence>
<dbReference type="InterPro" id="IPR001214">
    <property type="entry name" value="SET_dom"/>
</dbReference>
<keyword evidence="1" id="KW-0489">Methyltransferase</keyword>
<dbReference type="OrthoDB" id="5945798at2759"/>
<proteinExistence type="predicted"/>
<dbReference type="RefSeq" id="XP_004356277.1">
    <property type="nucleotide sequence ID" value="XM_004356224.1"/>
</dbReference>
<dbReference type="Pfam" id="PF00856">
    <property type="entry name" value="SET"/>
    <property type="match status" value="1"/>
</dbReference>
<dbReference type="Gene3D" id="6.10.140.2220">
    <property type="match status" value="1"/>
</dbReference>
<dbReference type="AlphaFoldDB" id="F4Q491"/>
<dbReference type="EMBL" id="GL883021">
    <property type="protein sequence ID" value="EGG17793.1"/>
    <property type="molecule type" value="Genomic_DNA"/>
</dbReference>
<dbReference type="Gene3D" id="2.170.270.10">
    <property type="entry name" value="SET domain"/>
    <property type="match status" value="1"/>
</dbReference>
<dbReference type="InterPro" id="IPR046341">
    <property type="entry name" value="SET_dom_sf"/>
</dbReference>
<dbReference type="PANTHER" id="PTHR46402">
    <property type="entry name" value="SET AND MYND DOMAIN-CONTAINING PROTEIN 5"/>
    <property type="match status" value="1"/>
</dbReference>
<evidence type="ECO:0000313" key="6">
    <source>
        <dbReference type="Proteomes" id="UP000007797"/>
    </source>
</evidence>
<accession>F4Q491</accession>
<dbReference type="GeneID" id="14869371"/>
<dbReference type="SMART" id="SM00317">
    <property type="entry name" value="SET"/>
    <property type="match status" value="1"/>
</dbReference>
<evidence type="ECO:0000256" key="3">
    <source>
        <dbReference type="ARBA" id="ARBA00022691"/>
    </source>
</evidence>
<organism evidence="5 6">
    <name type="scientific">Cavenderia fasciculata</name>
    <name type="common">Slime mold</name>
    <name type="synonym">Dictyostelium fasciculatum</name>
    <dbReference type="NCBI Taxonomy" id="261658"/>
    <lineage>
        <taxon>Eukaryota</taxon>
        <taxon>Amoebozoa</taxon>
        <taxon>Evosea</taxon>
        <taxon>Eumycetozoa</taxon>
        <taxon>Dictyostelia</taxon>
        <taxon>Acytosteliales</taxon>
        <taxon>Cavenderiaceae</taxon>
        <taxon>Cavenderia</taxon>
    </lineage>
</organism>
<dbReference type="CDD" id="cd20071">
    <property type="entry name" value="SET_SMYD"/>
    <property type="match status" value="1"/>
</dbReference>
<keyword evidence="3" id="KW-0949">S-adenosyl-L-methionine</keyword>
<dbReference type="GO" id="GO:0045814">
    <property type="term" value="P:negative regulation of gene expression, epigenetic"/>
    <property type="evidence" value="ECO:0007669"/>
    <property type="project" value="TreeGrafter"/>
</dbReference>
<dbReference type="GO" id="GO:0042799">
    <property type="term" value="F:histone H4K20 methyltransferase activity"/>
    <property type="evidence" value="ECO:0007669"/>
    <property type="project" value="TreeGrafter"/>
</dbReference>
<dbReference type="PROSITE" id="PS50280">
    <property type="entry name" value="SET"/>
    <property type="match status" value="1"/>
</dbReference>
<dbReference type="Gene3D" id="1.10.220.160">
    <property type="match status" value="1"/>
</dbReference>
<protein>
    <submittedName>
        <fullName evidence="5">SET domain-containing protein</fullName>
    </submittedName>
</protein>
<dbReference type="STRING" id="1054147.F4Q491"/>
<dbReference type="PANTHER" id="PTHR46402:SF2">
    <property type="entry name" value="HISTONE-LYSINE N-TRIMETHYLTRANSFERASE SMYD5"/>
    <property type="match status" value="1"/>
</dbReference>
<reference evidence="6" key="1">
    <citation type="journal article" date="2011" name="Genome Res.">
        <title>Phylogeny-wide analysis of social amoeba genomes highlights ancient origins for complex intercellular communication.</title>
        <authorList>
            <person name="Heidel A.J."/>
            <person name="Lawal H.M."/>
            <person name="Felder M."/>
            <person name="Schilde C."/>
            <person name="Helps N.R."/>
            <person name="Tunggal B."/>
            <person name="Rivero F."/>
            <person name="John U."/>
            <person name="Schleicher M."/>
            <person name="Eichinger L."/>
            <person name="Platzer M."/>
            <person name="Noegel A.A."/>
            <person name="Schaap P."/>
            <person name="Gloeckner G."/>
        </authorList>
    </citation>
    <scope>NUCLEOTIDE SEQUENCE [LARGE SCALE GENOMIC DNA]</scope>
    <source>
        <strain evidence="6">SH3</strain>
    </source>
</reference>
<gene>
    <name evidence="5" type="ORF">DFA_08793</name>
</gene>
<dbReference type="OMA" id="LMAMYQQ"/>
<dbReference type="KEGG" id="dfa:DFA_08793"/>
<evidence type="ECO:0000256" key="1">
    <source>
        <dbReference type="ARBA" id="ARBA00022603"/>
    </source>
</evidence>
<dbReference type="GO" id="GO:0032259">
    <property type="term" value="P:methylation"/>
    <property type="evidence" value="ECO:0007669"/>
    <property type="project" value="UniProtKB-KW"/>
</dbReference>
<dbReference type="Proteomes" id="UP000007797">
    <property type="component" value="Unassembled WGS sequence"/>
</dbReference>
<dbReference type="SUPFAM" id="SSF82199">
    <property type="entry name" value="SET domain"/>
    <property type="match status" value="1"/>
</dbReference>
<keyword evidence="2" id="KW-0808">Transferase</keyword>